<evidence type="ECO:0000256" key="2">
    <source>
        <dbReference type="ARBA" id="ARBA00022630"/>
    </source>
</evidence>
<dbReference type="Pfam" id="PF01494">
    <property type="entry name" value="FAD_binding_3"/>
    <property type="match status" value="1"/>
</dbReference>
<dbReference type="GO" id="GO:0016491">
    <property type="term" value="F:oxidoreductase activity"/>
    <property type="evidence" value="ECO:0007669"/>
    <property type="project" value="UniProtKB-KW"/>
</dbReference>
<dbReference type="SUPFAM" id="SSF51905">
    <property type="entry name" value="FAD/NAD(P)-binding domain"/>
    <property type="match status" value="1"/>
</dbReference>
<dbReference type="PRINTS" id="PR00420">
    <property type="entry name" value="RNGMNOXGNASE"/>
</dbReference>
<feature type="domain" description="FAD-binding" evidence="5">
    <location>
        <begin position="8"/>
        <end position="339"/>
    </location>
</feature>
<evidence type="ECO:0000313" key="6">
    <source>
        <dbReference type="EMBL" id="KAJ2900742.1"/>
    </source>
</evidence>
<dbReference type="PANTHER" id="PTHR46720:SF3">
    <property type="entry name" value="FAD-BINDING DOMAIN-CONTAINING PROTEIN-RELATED"/>
    <property type="match status" value="1"/>
</dbReference>
<dbReference type="Proteomes" id="UP001201980">
    <property type="component" value="Unassembled WGS sequence"/>
</dbReference>
<dbReference type="GO" id="GO:0071949">
    <property type="term" value="F:FAD binding"/>
    <property type="evidence" value="ECO:0007669"/>
    <property type="project" value="InterPro"/>
</dbReference>
<gene>
    <name evidence="6" type="ORF">MKZ38_002278</name>
</gene>
<keyword evidence="7" id="KW-1185">Reference proteome</keyword>
<comment type="similarity">
    <text evidence="1">Belongs to the paxM FAD-dependent monooxygenase family.</text>
</comment>
<evidence type="ECO:0000313" key="7">
    <source>
        <dbReference type="Proteomes" id="UP001201980"/>
    </source>
</evidence>
<dbReference type="PANTHER" id="PTHR46720">
    <property type="entry name" value="HYDROXYLASE, PUTATIVE (AFU_ORTHOLOGUE AFUA_3G01460)-RELATED"/>
    <property type="match status" value="1"/>
</dbReference>
<evidence type="ECO:0000259" key="5">
    <source>
        <dbReference type="Pfam" id="PF01494"/>
    </source>
</evidence>
<evidence type="ECO:0000256" key="1">
    <source>
        <dbReference type="ARBA" id="ARBA00007992"/>
    </source>
</evidence>
<proteinExistence type="inferred from homology"/>
<organism evidence="6 7">
    <name type="scientific">Zalerion maritima</name>
    <dbReference type="NCBI Taxonomy" id="339359"/>
    <lineage>
        <taxon>Eukaryota</taxon>
        <taxon>Fungi</taxon>
        <taxon>Dikarya</taxon>
        <taxon>Ascomycota</taxon>
        <taxon>Pezizomycotina</taxon>
        <taxon>Sordariomycetes</taxon>
        <taxon>Lulworthiomycetidae</taxon>
        <taxon>Lulworthiales</taxon>
        <taxon>Lulworthiaceae</taxon>
        <taxon>Zalerion</taxon>
    </lineage>
</organism>
<sequence length="433" mass="48066">MTATTPLNVAIIGGGIAGAALGIGLQARGINFRIYERSPSFREVGAGIGLSPNAERTMKLIDPDVHKAFKVVAMPNGEDYFQWINGMTNEVMYKLYMGENGFQGCRRTDFLDEMSKLVPKDKVGFGMEATDVVELESGKVRVRFADGTETEADVVIGCDGIHSRVRKLMLGPDSPAARAGYTGKYCFRALVPMDKAVAALGPHRPSTRFMFNGPNAHIMTYPVAHGKQLNVLTVITDPNPWTEPKHTTTGDKKDALAAYDGWHPQVKAIIDLLPDEMDKWAIFDMLENPAPSYCSKGGLVALAGDAAHSSGPHLGSGAGFGLEDALVLMSGLKAVAEEEENGSEKSRPELVRRALGVYNEMRYDRTQWLIDHTRQSAELFQWQREDGKENDSYAREITWRFLRIWDYDVVRMASETAVKVKEGKTTFRYRWYN</sequence>
<dbReference type="AlphaFoldDB" id="A0AAD5RP54"/>
<keyword evidence="2" id="KW-0285">Flavoprotein</keyword>
<comment type="caution">
    <text evidence="6">The sequence shown here is derived from an EMBL/GenBank/DDBJ whole genome shotgun (WGS) entry which is preliminary data.</text>
</comment>
<dbReference type="Gene3D" id="3.50.50.60">
    <property type="entry name" value="FAD/NAD(P)-binding domain"/>
    <property type="match status" value="1"/>
</dbReference>
<dbReference type="InterPro" id="IPR051104">
    <property type="entry name" value="FAD_monoxygenase"/>
</dbReference>
<dbReference type="EMBL" id="JAKWBI020000167">
    <property type="protein sequence ID" value="KAJ2900742.1"/>
    <property type="molecule type" value="Genomic_DNA"/>
</dbReference>
<evidence type="ECO:0000256" key="3">
    <source>
        <dbReference type="ARBA" id="ARBA00022827"/>
    </source>
</evidence>
<dbReference type="SUPFAM" id="SSF54373">
    <property type="entry name" value="FAD-linked reductases, C-terminal domain"/>
    <property type="match status" value="1"/>
</dbReference>
<dbReference type="InterPro" id="IPR036188">
    <property type="entry name" value="FAD/NAD-bd_sf"/>
</dbReference>
<keyword evidence="4" id="KW-0560">Oxidoreductase</keyword>
<accession>A0AAD5RP54</accession>
<dbReference type="InterPro" id="IPR002938">
    <property type="entry name" value="FAD-bd"/>
</dbReference>
<protein>
    <recommendedName>
        <fullName evidence="5">FAD-binding domain-containing protein</fullName>
    </recommendedName>
</protein>
<reference evidence="6" key="1">
    <citation type="submission" date="2022-07" db="EMBL/GenBank/DDBJ databases">
        <title>Draft genome sequence of Zalerion maritima ATCC 34329, a (micro)plastics degrading marine fungus.</title>
        <authorList>
            <person name="Paco A."/>
            <person name="Goncalves M.F.M."/>
            <person name="Rocha-Santos T.A.P."/>
            <person name="Alves A."/>
        </authorList>
    </citation>
    <scope>NUCLEOTIDE SEQUENCE</scope>
    <source>
        <strain evidence="6">ATCC 34329</strain>
    </source>
</reference>
<evidence type="ECO:0000256" key="4">
    <source>
        <dbReference type="ARBA" id="ARBA00023002"/>
    </source>
</evidence>
<keyword evidence="3" id="KW-0274">FAD</keyword>
<name>A0AAD5RP54_9PEZI</name>
<dbReference type="GO" id="GO:0044550">
    <property type="term" value="P:secondary metabolite biosynthetic process"/>
    <property type="evidence" value="ECO:0007669"/>
    <property type="project" value="TreeGrafter"/>
</dbReference>